<protein>
    <recommendedName>
        <fullName evidence="4 12">4-hydroxy-tetrahydrodipicolinate synthase</fullName>
        <shortName evidence="12">HTPA synthase</shortName>
        <ecNumber evidence="4 12">4.3.3.7</ecNumber>
    </recommendedName>
</protein>
<dbReference type="PROSITE" id="PS00666">
    <property type="entry name" value="DHDPS_2"/>
    <property type="match status" value="1"/>
</dbReference>
<dbReference type="PIRSF" id="PIRSF001365">
    <property type="entry name" value="DHDPS"/>
    <property type="match status" value="1"/>
</dbReference>
<keyword evidence="9 12" id="KW-0456">Lyase</keyword>
<keyword evidence="8 12" id="KW-0457">Lysine biosynthesis</keyword>
<dbReference type="InterPro" id="IPR020624">
    <property type="entry name" value="Schiff_base-form_aldolases_CS"/>
</dbReference>
<keyword evidence="6 12" id="KW-0028">Amino-acid biosynthesis</keyword>
<dbReference type="PANTHER" id="PTHR12128:SF66">
    <property type="entry name" value="4-HYDROXY-2-OXOGLUTARATE ALDOLASE, MITOCHONDRIAL"/>
    <property type="match status" value="1"/>
</dbReference>
<sequence>MTAPLFKGVITALITPLRDGNVDDDAFAALLERQIAAGVHGVVPVGTTGESATLTTEEHKALVARCVELARGRVRVIAGAGASATGKAIELVRHAKTVGADGALVVTPYYNRPSQAGLRAHFEAIAEAVQLPVLLYNVPSRTGVDLADQTVAELAAHPNIVGIKDATGDLGRVSWMRAQISGQFDLISGDDASFLGYCAHGGVGVISVTSNVAPEAMVALWNAIQAGDLALARSWQDRLIGLHKGLFADASPSPAKYALSRLGLCGEEVRLPLVPTRADARPLIDAAMAAAGL</sequence>
<dbReference type="CDD" id="cd00950">
    <property type="entry name" value="DHDPS"/>
    <property type="match status" value="1"/>
</dbReference>
<dbReference type="InterPro" id="IPR002220">
    <property type="entry name" value="DapA-like"/>
</dbReference>
<reference evidence="16 17" key="1">
    <citation type="submission" date="2017-03" db="EMBL/GenBank/DDBJ databases">
        <title>Lifting the veil on microbial sulfur biogeochemistry in mining wastewaters.</title>
        <authorList>
            <person name="Kantor R.S."/>
            <person name="Colenbrander Nelson T."/>
            <person name="Marshall S."/>
            <person name="Bennett D."/>
            <person name="Apte S."/>
            <person name="Camacho D."/>
            <person name="Thomas B.C."/>
            <person name="Warren L.A."/>
            <person name="Banfield J.F."/>
        </authorList>
    </citation>
    <scope>NUCLEOTIDE SEQUENCE [LARGE SCALE GENOMIC DNA]</scope>
    <source>
        <strain evidence="16">32-69-9</strain>
    </source>
</reference>
<evidence type="ECO:0000256" key="15">
    <source>
        <dbReference type="PIRSR" id="PIRSR001365-2"/>
    </source>
</evidence>
<feature type="binding site" evidence="12 15">
    <location>
        <position position="206"/>
    </location>
    <ligand>
        <name>pyruvate</name>
        <dbReference type="ChEBI" id="CHEBI:15361"/>
    </ligand>
</feature>
<dbReference type="InterPro" id="IPR020625">
    <property type="entry name" value="Schiff_base-form_aldolases_AS"/>
</dbReference>
<dbReference type="InterPro" id="IPR013785">
    <property type="entry name" value="Aldolase_TIM"/>
</dbReference>
<dbReference type="EC" id="4.3.3.7" evidence="4 12"/>
<dbReference type="EMBL" id="NCEB01000010">
    <property type="protein sequence ID" value="OYX34207.1"/>
    <property type="molecule type" value="Genomic_DNA"/>
</dbReference>
<evidence type="ECO:0000256" key="14">
    <source>
        <dbReference type="PIRSR" id="PIRSR001365-1"/>
    </source>
</evidence>
<evidence type="ECO:0000256" key="12">
    <source>
        <dbReference type="HAMAP-Rule" id="MF_00418"/>
    </source>
</evidence>
<comment type="caution">
    <text evidence="12">Was originally thought to be a dihydrodipicolinate synthase (DHDPS), catalyzing the condensation of (S)-aspartate-beta-semialdehyde [(S)-ASA] and pyruvate to dihydrodipicolinate (DHDP). However, it was shown in E.coli that the product of the enzymatic reaction is not dihydrodipicolinate but in fact (4S)-4-hydroxy-2,3,4,5-tetrahydro-(2S)-dipicolinic acid (HTPA), and that the consecutive dehydration reaction leading to DHDP is not spontaneous but catalyzed by DapB.</text>
</comment>
<keyword evidence="10 12" id="KW-0704">Schiff base</keyword>
<keyword evidence="7 12" id="KW-0220">Diaminopimelate biosynthesis</keyword>
<dbReference type="UniPathway" id="UPA00034">
    <property type="reaction ID" value="UER00017"/>
</dbReference>
<evidence type="ECO:0000313" key="17">
    <source>
        <dbReference type="Proteomes" id="UP000215595"/>
    </source>
</evidence>
<dbReference type="AlphaFoldDB" id="A0A258FPT4"/>
<evidence type="ECO:0000256" key="3">
    <source>
        <dbReference type="ARBA" id="ARBA00007592"/>
    </source>
</evidence>
<evidence type="ECO:0000256" key="8">
    <source>
        <dbReference type="ARBA" id="ARBA00023154"/>
    </source>
</evidence>
<comment type="pathway">
    <text evidence="2 12">Amino-acid biosynthesis; L-lysine biosynthesis via DAP pathway; (S)-tetrahydrodipicolinate from L-aspartate: step 3/4.</text>
</comment>
<evidence type="ECO:0000256" key="6">
    <source>
        <dbReference type="ARBA" id="ARBA00022605"/>
    </source>
</evidence>
<dbReference type="SMART" id="SM01130">
    <property type="entry name" value="DHDPS"/>
    <property type="match status" value="1"/>
</dbReference>
<evidence type="ECO:0000256" key="11">
    <source>
        <dbReference type="ARBA" id="ARBA00047836"/>
    </source>
</evidence>
<evidence type="ECO:0000313" key="16">
    <source>
        <dbReference type="EMBL" id="OYX34207.1"/>
    </source>
</evidence>
<dbReference type="PANTHER" id="PTHR12128">
    <property type="entry name" value="DIHYDRODIPICOLINATE SYNTHASE"/>
    <property type="match status" value="1"/>
</dbReference>
<evidence type="ECO:0000256" key="9">
    <source>
        <dbReference type="ARBA" id="ARBA00023239"/>
    </source>
</evidence>
<feature type="binding site" evidence="12 15">
    <location>
        <position position="48"/>
    </location>
    <ligand>
        <name>pyruvate</name>
        <dbReference type="ChEBI" id="CHEBI:15361"/>
    </ligand>
</feature>
<dbReference type="GO" id="GO:0009089">
    <property type="term" value="P:lysine biosynthetic process via diaminopimelate"/>
    <property type="evidence" value="ECO:0007669"/>
    <property type="project" value="UniProtKB-UniRule"/>
</dbReference>
<dbReference type="GO" id="GO:0019877">
    <property type="term" value="P:diaminopimelate biosynthetic process"/>
    <property type="evidence" value="ECO:0007669"/>
    <property type="project" value="UniProtKB-UniRule"/>
</dbReference>
<comment type="subcellular location">
    <subcellularLocation>
        <location evidence="12">Cytoplasm</location>
    </subcellularLocation>
</comment>
<comment type="function">
    <text evidence="1 12">Catalyzes the condensation of (S)-aspartate-beta-semialdehyde [(S)-ASA] and pyruvate to 4-hydroxy-tetrahydrodipicolinate (HTPA).</text>
</comment>
<dbReference type="NCBIfam" id="TIGR00674">
    <property type="entry name" value="dapA"/>
    <property type="match status" value="1"/>
</dbReference>
<dbReference type="GO" id="GO:0005829">
    <property type="term" value="C:cytosol"/>
    <property type="evidence" value="ECO:0007669"/>
    <property type="project" value="TreeGrafter"/>
</dbReference>
<evidence type="ECO:0000256" key="7">
    <source>
        <dbReference type="ARBA" id="ARBA00022915"/>
    </source>
</evidence>
<dbReference type="Gene3D" id="3.20.20.70">
    <property type="entry name" value="Aldolase class I"/>
    <property type="match status" value="1"/>
</dbReference>
<comment type="caution">
    <text evidence="16">The sequence shown here is derived from an EMBL/GenBank/DDBJ whole genome shotgun (WGS) entry which is preliminary data.</text>
</comment>
<dbReference type="Pfam" id="PF00701">
    <property type="entry name" value="DHDPS"/>
    <property type="match status" value="1"/>
</dbReference>
<accession>A0A258FPT4</accession>
<feature type="active site" description="Schiff-base intermediate with substrate" evidence="12 14">
    <location>
        <position position="164"/>
    </location>
</feature>
<name>A0A258FPT4_9CAUL</name>
<feature type="site" description="Part of a proton relay during catalysis" evidence="12">
    <location>
        <position position="47"/>
    </location>
</feature>
<evidence type="ECO:0000256" key="10">
    <source>
        <dbReference type="ARBA" id="ARBA00023270"/>
    </source>
</evidence>
<dbReference type="InterPro" id="IPR005263">
    <property type="entry name" value="DapA"/>
</dbReference>
<gene>
    <name evidence="12" type="primary">dapA</name>
    <name evidence="16" type="ORF">B7Z01_06515</name>
</gene>
<dbReference type="PRINTS" id="PR00146">
    <property type="entry name" value="DHPICSNTHASE"/>
</dbReference>
<comment type="catalytic activity">
    <reaction evidence="11 12">
        <text>L-aspartate 4-semialdehyde + pyruvate = (2S,4S)-4-hydroxy-2,3,4,5-tetrahydrodipicolinate + H2O + H(+)</text>
        <dbReference type="Rhea" id="RHEA:34171"/>
        <dbReference type="ChEBI" id="CHEBI:15361"/>
        <dbReference type="ChEBI" id="CHEBI:15377"/>
        <dbReference type="ChEBI" id="CHEBI:15378"/>
        <dbReference type="ChEBI" id="CHEBI:67139"/>
        <dbReference type="ChEBI" id="CHEBI:537519"/>
        <dbReference type="EC" id="4.3.3.7"/>
    </reaction>
</comment>
<evidence type="ECO:0000256" key="1">
    <source>
        <dbReference type="ARBA" id="ARBA00003294"/>
    </source>
</evidence>
<dbReference type="HAMAP" id="MF_00418">
    <property type="entry name" value="DapA"/>
    <property type="match status" value="1"/>
</dbReference>
<keyword evidence="5 12" id="KW-0963">Cytoplasm</keyword>
<dbReference type="GO" id="GO:0008840">
    <property type="term" value="F:4-hydroxy-tetrahydrodipicolinate synthase activity"/>
    <property type="evidence" value="ECO:0007669"/>
    <property type="project" value="UniProtKB-UniRule"/>
</dbReference>
<comment type="subunit">
    <text evidence="12">Homotetramer; dimer of dimers.</text>
</comment>
<proteinExistence type="inferred from homology"/>
<feature type="site" description="Part of a proton relay during catalysis" evidence="12">
    <location>
        <position position="110"/>
    </location>
</feature>
<evidence type="ECO:0000256" key="13">
    <source>
        <dbReference type="PIRNR" id="PIRNR001365"/>
    </source>
</evidence>
<comment type="similarity">
    <text evidence="3 12 13">Belongs to the DapA family.</text>
</comment>
<organism evidence="16 17">
    <name type="scientific">Brevundimonas subvibrioides</name>
    <dbReference type="NCBI Taxonomy" id="74313"/>
    <lineage>
        <taxon>Bacteria</taxon>
        <taxon>Pseudomonadati</taxon>
        <taxon>Pseudomonadota</taxon>
        <taxon>Alphaproteobacteria</taxon>
        <taxon>Caulobacterales</taxon>
        <taxon>Caulobacteraceae</taxon>
        <taxon>Brevundimonas</taxon>
    </lineage>
</organism>
<feature type="active site" description="Proton donor/acceptor" evidence="12 14">
    <location>
        <position position="136"/>
    </location>
</feature>
<evidence type="ECO:0000256" key="4">
    <source>
        <dbReference type="ARBA" id="ARBA00012086"/>
    </source>
</evidence>
<evidence type="ECO:0000256" key="5">
    <source>
        <dbReference type="ARBA" id="ARBA00022490"/>
    </source>
</evidence>
<dbReference type="Proteomes" id="UP000215595">
    <property type="component" value="Unassembled WGS sequence"/>
</dbReference>
<evidence type="ECO:0000256" key="2">
    <source>
        <dbReference type="ARBA" id="ARBA00005120"/>
    </source>
</evidence>
<dbReference type="PROSITE" id="PS00665">
    <property type="entry name" value="DHDPS_1"/>
    <property type="match status" value="1"/>
</dbReference>
<dbReference type="SUPFAM" id="SSF51569">
    <property type="entry name" value="Aldolase"/>
    <property type="match status" value="1"/>
</dbReference>